<name>A0A2T5MFH1_9GAMM</name>
<organism evidence="2 3">
    <name type="scientific">Stenotrophobium rhamnosiphilum</name>
    <dbReference type="NCBI Taxonomy" id="2029166"/>
    <lineage>
        <taxon>Bacteria</taxon>
        <taxon>Pseudomonadati</taxon>
        <taxon>Pseudomonadota</taxon>
        <taxon>Gammaproteobacteria</taxon>
        <taxon>Nevskiales</taxon>
        <taxon>Nevskiaceae</taxon>
        <taxon>Stenotrophobium</taxon>
    </lineage>
</organism>
<accession>A0A2T5MFH1</accession>
<feature type="transmembrane region" description="Helical" evidence="1">
    <location>
        <begin position="29"/>
        <end position="46"/>
    </location>
</feature>
<keyword evidence="1" id="KW-0812">Transmembrane</keyword>
<feature type="transmembrane region" description="Helical" evidence="1">
    <location>
        <begin position="7"/>
        <end position="23"/>
    </location>
</feature>
<gene>
    <name evidence="2" type="ORF">CJD38_08140</name>
</gene>
<sequence>MIRLTQICLLVFLATLGFFLYQLQRQADYSLAFLMMGATGCLYLLLRTEQRYTYLTRHRAKPAQAQNTGSKRIAPQCVSTVQFTERKMMPILSASNELRAVRSSRAAAK</sequence>
<keyword evidence="1" id="KW-1133">Transmembrane helix</keyword>
<proteinExistence type="predicted"/>
<comment type="caution">
    <text evidence="2">The sequence shown here is derived from an EMBL/GenBank/DDBJ whole genome shotgun (WGS) entry which is preliminary data.</text>
</comment>
<dbReference type="RefSeq" id="WP_107939853.1">
    <property type="nucleotide sequence ID" value="NZ_QANS01000003.1"/>
</dbReference>
<evidence type="ECO:0000313" key="2">
    <source>
        <dbReference type="EMBL" id="PTU31310.1"/>
    </source>
</evidence>
<evidence type="ECO:0000256" key="1">
    <source>
        <dbReference type="SAM" id="Phobius"/>
    </source>
</evidence>
<dbReference type="Proteomes" id="UP000244248">
    <property type="component" value="Unassembled WGS sequence"/>
</dbReference>
<evidence type="ECO:0000313" key="3">
    <source>
        <dbReference type="Proteomes" id="UP000244248"/>
    </source>
</evidence>
<dbReference type="AlphaFoldDB" id="A0A2T5MFH1"/>
<keyword evidence="1" id="KW-0472">Membrane</keyword>
<dbReference type="EMBL" id="QANS01000003">
    <property type="protein sequence ID" value="PTU31310.1"/>
    <property type="molecule type" value="Genomic_DNA"/>
</dbReference>
<reference evidence="2 3" key="1">
    <citation type="submission" date="2018-04" db="EMBL/GenBank/DDBJ databases">
        <title>Novel species isolated from glacier.</title>
        <authorList>
            <person name="Liu Q."/>
            <person name="Xin Y.-H."/>
        </authorList>
    </citation>
    <scope>NUCLEOTIDE SEQUENCE [LARGE SCALE GENOMIC DNA]</scope>
    <source>
        <strain evidence="2 3">GT1R17</strain>
    </source>
</reference>
<protein>
    <submittedName>
        <fullName evidence="2">Uncharacterized protein</fullName>
    </submittedName>
</protein>
<keyword evidence="3" id="KW-1185">Reference proteome</keyword>